<proteinExistence type="predicted"/>
<evidence type="ECO:0000313" key="1">
    <source>
        <dbReference type="EMBL" id="USQ77121.1"/>
    </source>
</evidence>
<keyword evidence="2" id="KW-1185">Reference proteome</keyword>
<reference evidence="1" key="1">
    <citation type="submission" date="2022-06" db="EMBL/GenBank/DDBJ databases">
        <title>Ornithinimicrobium JY.X270.</title>
        <authorList>
            <person name="Huang Y."/>
        </authorList>
    </citation>
    <scope>NUCLEOTIDE SEQUENCE</scope>
    <source>
        <strain evidence="1">JY.X270</strain>
    </source>
</reference>
<accession>A0ABY4YKN5</accession>
<sequence length="48" mass="5626">MRSTNNPMGFQTGSTYDYATLRAYRHRLPSDAGRKALKPRKRFFFGTR</sequence>
<evidence type="ECO:0000313" key="2">
    <source>
        <dbReference type="Proteomes" id="UP001056535"/>
    </source>
</evidence>
<protein>
    <submittedName>
        <fullName evidence="1">Uncharacterized protein</fullName>
    </submittedName>
</protein>
<gene>
    <name evidence="1" type="ORF">NF557_04170</name>
</gene>
<name>A0ABY4YKN5_9MICO</name>
<dbReference type="Proteomes" id="UP001056535">
    <property type="component" value="Chromosome"/>
</dbReference>
<dbReference type="EMBL" id="CP099490">
    <property type="protein sequence ID" value="USQ77121.1"/>
    <property type="molecule type" value="Genomic_DNA"/>
</dbReference>
<organism evidence="1 2">
    <name type="scientific">Ornithinimicrobium cryptoxanthini</name>
    <dbReference type="NCBI Taxonomy" id="2934161"/>
    <lineage>
        <taxon>Bacteria</taxon>
        <taxon>Bacillati</taxon>
        <taxon>Actinomycetota</taxon>
        <taxon>Actinomycetes</taxon>
        <taxon>Micrococcales</taxon>
        <taxon>Ornithinimicrobiaceae</taxon>
        <taxon>Ornithinimicrobium</taxon>
    </lineage>
</organism>
<dbReference type="RefSeq" id="WP_252621914.1">
    <property type="nucleotide sequence ID" value="NZ_CP099490.1"/>
</dbReference>